<dbReference type="GO" id="GO:0015171">
    <property type="term" value="F:amino acid transmembrane transporter activity"/>
    <property type="evidence" value="ECO:0007669"/>
    <property type="project" value="TreeGrafter"/>
</dbReference>
<keyword evidence="2" id="KW-1003">Cell membrane</keyword>
<feature type="transmembrane region" description="Helical" evidence="6">
    <location>
        <begin position="146"/>
        <end position="168"/>
    </location>
</feature>
<evidence type="ECO:0000256" key="4">
    <source>
        <dbReference type="ARBA" id="ARBA00022989"/>
    </source>
</evidence>
<evidence type="ECO:0000256" key="5">
    <source>
        <dbReference type="ARBA" id="ARBA00023136"/>
    </source>
</evidence>
<evidence type="ECO:0000256" key="1">
    <source>
        <dbReference type="ARBA" id="ARBA00004651"/>
    </source>
</evidence>
<dbReference type="InterPro" id="IPR001123">
    <property type="entry name" value="LeuE-type"/>
</dbReference>
<dbReference type="OrthoDB" id="3175972at2"/>
<feature type="transmembrane region" description="Helical" evidence="6">
    <location>
        <begin position="189"/>
        <end position="208"/>
    </location>
</feature>
<sequence>MVPPENLLAFVPAALLLILVPGPSVLFVVGRSLSLGRRGGLLSVLGNSLGILPLVVAVACGVGAVVAASTAAFTVLKLAGAAYLVWLGVSAIRHRHRAASPLTADAAAPPLRILAQGFTVGVTNPKTLVFFVAVLPQFADPAAGSVPAQILLLGTVFTALGLACDALWALGAGRARRWFAGSPRRLADLSAGGGVAMIGLGGVVALSGRNP</sequence>
<dbReference type="PANTHER" id="PTHR30086:SF20">
    <property type="entry name" value="ARGININE EXPORTER PROTEIN ARGO-RELATED"/>
    <property type="match status" value="1"/>
</dbReference>
<gene>
    <name evidence="7" type="ORF">SAMN05421803_12755</name>
</gene>
<evidence type="ECO:0000313" key="8">
    <source>
        <dbReference type="Proteomes" id="UP000184452"/>
    </source>
</evidence>
<proteinExistence type="predicted"/>
<dbReference type="Proteomes" id="UP000184452">
    <property type="component" value="Unassembled WGS sequence"/>
</dbReference>
<protein>
    <submittedName>
        <fullName evidence="7">Threonine/homoserine/homoserine lactone efflux protein</fullName>
    </submittedName>
</protein>
<dbReference type="RefSeq" id="WP_073383694.1">
    <property type="nucleotide sequence ID" value="NZ_FQZK01000027.1"/>
</dbReference>
<dbReference type="GO" id="GO:0005886">
    <property type="term" value="C:plasma membrane"/>
    <property type="evidence" value="ECO:0007669"/>
    <property type="project" value="UniProtKB-SubCell"/>
</dbReference>
<feature type="transmembrane region" description="Helical" evidence="6">
    <location>
        <begin position="113"/>
        <end position="134"/>
    </location>
</feature>
<evidence type="ECO:0000256" key="2">
    <source>
        <dbReference type="ARBA" id="ARBA00022475"/>
    </source>
</evidence>
<dbReference type="PIRSF" id="PIRSF006324">
    <property type="entry name" value="LeuE"/>
    <property type="match status" value="1"/>
</dbReference>
<dbReference type="AlphaFoldDB" id="A0A1M6UED3"/>
<keyword evidence="3 6" id="KW-0812">Transmembrane</keyword>
<organism evidence="7 8">
    <name type="scientific">Nocardiopsis flavescens</name>
    <dbReference type="NCBI Taxonomy" id="758803"/>
    <lineage>
        <taxon>Bacteria</taxon>
        <taxon>Bacillati</taxon>
        <taxon>Actinomycetota</taxon>
        <taxon>Actinomycetes</taxon>
        <taxon>Streptosporangiales</taxon>
        <taxon>Nocardiopsidaceae</taxon>
        <taxon>Nocardiopsis</taxon>
    </lineage>
</organism>
<keyword evidence="4 6" id="KW-1133">Transmembrane helix</keyword>
<reference evidence="7 8" key="1">
    <citation type="submission" date="2016-11" db="EMBL/GenBank/DDBJ databases">
        <authorList>
            <person name="Jaros S."/>
            <person name="Januszkiewicz K."/>
            <person name="Wedrychowicz H."/>
        </authorList>
    </citation>
    <scope>NUCLEOTIDE SEQUENCE [LARGE SCALE GENOMIC DNA]</scope>
    <source>
        <strain evidence="7 8">CGMCC 4.5723</strain>
    </source>
</reference>
<evidence type="ECO:0000256" key="6">
    <source>
        <dbReference type="SAM" id="Phobius"/>
    </source>
</evidence>
<keyword evidence="8" id="KW-1185">Reference proteome</keyword>
<feature type="transmembrane region" description="Helical" evidence="6">
    <location>
        <begin position="6"/>
        <end position="29"/>
    </location>
</feature>
<dbReference type="STRING" id="758803.SAMN05421803_12755"/>
<comment type="subcellular location">
    <subcellularLocation>
        <location evidence="1">Cell membrane</location>
        <topology evidence="1">Multi-pass membrane protein</topology>
    </subcellularLocation>
</comment>
<dbReference type="PANTHER" id="PTHR30086">
    <property type="entry name" value="ARGININE EXPORTER PROTEIN ARGO"/>
    <property type="match status" value="1"/>
</dbReference>
<dbReference type="Pfam" id="PF01810">
    <property type="entry name" value="LysE"/>
    <property type="match status" value="1"/>
</dbReference>
<accession>A0A1M6UED3</accession>
<feature type="transmembrane region" description="Helical" evidence="6">
    <location>
        <begin position="41"/>
        <end position="65"/>
    </location>
</feature>
<evidence type="ECO:0000313" key="7">
    <source>
        <dbReference type="EMBL" id="SHK67564.1"/>
    </source>
</evidence>
<feature type="transmembrane region" description="Helical" evidence="6">
    <location>
        <begin position="71"/>
        <end position="92"/>
    </location>
</feature>
<evidence type="ECO:0000256" key="3">
    <source>
        <dbReference type="ARBA" id="ARBA00022692"/>
    </source>
</evidence>
<name>A0A1M6UED3_9ACTN</name>
<keyword evidence="5 6" id="KW-0472">Membrane</keyword>
<dbReference type="EMBL" id="FQZK01000027">
    <property type="protein sequence ID" value="SHK67564.1"/>
    <property type="molecule type" value="Genomic_DNA"/>
</dbReference>